<evidence type="ECO:0000313" key="2">
    <source>
        <dbReference type="Proteomes" id="UP000243904"/>
    </source>
</evidence>
<name>A0A1H2B0B7_9BRAD</name>
<protein>
    <submittedName>
        <fullName evidence="1">Uncharacterized protein</fullName>
    </submittedName>
</protein>
<dbReference type="RefSeq" id="WP_146690322.1">
    <property type="nucleotide sequence ID" value="NZ_LT629750.1"/>
</dbReference>
<sequence length="238" mass="26675">MRMIFRCDPALSDHLPRPILARGALPDWLRAMPTKAHSEIHGREIRTVKQCPPFIDAMAYGVMILLPCDVAVDRGSFSWDWDIPEPSTAGHPRAPLSFHVPAQFPDAPFAREGQAALKFNSFWTIELEPEWSLFATHPINRDDLPFRLISGLVDADRFHDGGINFPAIWTQPDFSGVLPKGTPVAQCFAVPRAAPQLVFESFDDSHKEAYAKTVAEVLATPGVYRKRFRARRGRSTAE</sequence>
<proteinExistence type="predicted"/>
<gene>
    <name evidence="1" type="ORF">SAMN05444158_6668</name>
</gene>
<reference evidence="2" key="1">
    <citation type="submission" date="2016-10" db="EMBL/GenBank/DDBJ databases">
        <authorList>
            <person name="Varghese N."/>
            <person name="Submissions S."/>
        </authorList>
    </citation>
    <scope>NUCLEOTIDE SEQUENCE [LARGE SCALE GENOMIC DNA]</scope>
    <source>
        <strain evidence="2">GAS369</strain>
    </source>
</reference>
<keyword evidence="2" id="KW-1185">Reference proteome</keyword>
<accession>A0A1H2B0B7</accession>
<evidence type="ECO:0000313" key="1">
    <source>
        <dbReference type="EMBL" id="SDT51710.1"/>
    </source>
</evidence>
<dbReference type="EMBL" id="LT629750">
    <property type="protein sequence ID" value="SDT51710.1"/>
    <property type="molecule type" value="Genomic_DNA"/>
</dbReference>
<dbReference type="AlphaFoldDB" id="A0A1H2B0B7"/>
<organism evidence="1 2">
    <name type="scientific">Bradyrhizobium canariense</name>
    <dbReference type="NCBI Taxonomy" id="255045"/>
    <lineage>
        <taxon>Bacteria</taxon>
        <taxon>Pseudomonadati</taxon>
        <taxon>Pseudomonadota</taxon>
        <taxon>Alphaproteobacteria</taxon>
        <taxon>Hyphomicrobiales</taxon>
        <taxon>Nitrobacteraceae</taxon>
        <taxon>Bradyrhizobium</taxon>
    </lineage>
</organism>
<dbReference type="Proteomes" id="UP000243904">
    <property type="component" value="Chromosome I"/>
</dbReference>